<reference evidence="2" key="1">
    <citation type="submission" date="2023-08" db="EMBL/GenBank/DDBJ databases">
        <title>Rhodospirillaceae gen. nov., a novel taxon isolated from the Yangtze River Yuezi River estuary sludge.</title>
        <authorList>
            <person name="Ruan L."/>
        </authorList>
    </citation>
    <scope>NUCLEOTIDE SEQUENCE [LARGE SCALE GENOMIC DNA]</scope>
    <source>
        <strain evidence="2">R-7</strain>
    </source>
</reference>
<evidence type="ECO:0000313" key="2">
    <source>
        <dbReference type="Proteomes" id="UP001230156"/>
    </source>
</evidence>
<proteinExistence type="predicted"/>
<name>A0ABU0YSE3_9PROT</name>
<protein>
    <recommendedName>
        <fullName evidence="3">GIY-YIG nuclease family protein</fullName>
    </recommendedName>
</protein>
<accession>A0ABU0YSE3</accession>
<evidence type="ECO:0008006" key="3">
    <source>
        <dbReference type="Google" id="ProtNLM"/>
    </source>
</evidence>
<keyword evidence="2" id="KW-1185">Reference proteome</keyword>
<dbReference type="RefSeq" id="WP_379960124.1">
    <property type="nucleotide sequence ID" value="NZ_JAUYVI010000007.1"/>
</dbReference>
<dbReference type="EMBL" id="JAUYVI010000007">
    <property type="protein sequence ID" value="MDQ7250621.1"/>
    <property type="molecule type" value="Genomic_DNA"/>
</dbReference>
<sequence>MRDALHLPDWMPKAQRAALHLRATTAGTKGAHHALYVVLLRDSRGAGRWGLYVGETSLDPDIRFDQHKTGYKASRHVNRFGIRLLPQLFEHFNPLRRWEAVELEPVLAEAFRDAGVPWVEGGH</sequence>
<evidence type="ECO:0000313" key="1">
    <source>
        <dbReference type="EMBL" id="MDQ7250621.1"/>
    </source>
</evidence>
<comment type="caution">
    <text evidence="1">The sequence shown here is derived from an EMBL/GenBank/DDBJ whole genome shotgun (WGS) entry which is preliminary data.</text>
</comment>
<dbReference type="Proteomes" id="UP001230156">
    <property type="component" value="Unassembled WGS sequence"/>
</dbReference>
<organism evidence="1 2">
    <name type="scientific">Dongia sedimenti</name>
    <dbReference type="NCBI Taxonomy" id="3064282"/>
    <lineage>
        <taxon>Bacteria</taxon>
        <taxon>Pseudomonadati</taxon>
        <taxon>Pseudomonadota</taxon>
        <taxon>Alphaproteobacteria</taxon>
        <taxon>Rhodospirillales</taxon>
        <taxon>Dongiaceae</taxon>
        <taxon>Dongia</taxon>
    </lineage>
</organism>
<gene>
    <name evidence="1" type="ORF">Q8A70_23230</name>
</gene>